<evidence type="ECO:0000259" key="8">
    <source>
        <dbReference type="Pfam" id="PF12498"/>
    </source>
</evidence>
<evidence type="ECO:0000256" key="7">
    <source>
        <dbReference type="SAM" id="MobiDB-lite"/>
    </source>
</evidence>
<gene>
    <name evidence="9" type="ORF">BVRB_8g186450</name>
</gene>
<evidence type="ECO:0000313" key="10">
    <source>
        <dbReference type="Proteomes" id="UP000035740"/>
    </source>
</evidence>
<dbReference type="AlphaFoldDB" id="A0A0J8BVW5"/>
<comment type="subcellular location">
    <subcellularLocation>
        <location evidence="1">Nucleus</location>
    </subcellularLocation>
</comment>
<feature type="region of interest" description="Disordered" evidence="7">
    <location>
        <begin position="48"/>
        <end position="73"/>
    </location>
</feature>
<keyword evidence="5" id="KW-0804">Transcription</keyword>
<dbReference type="GO" id="GO:0003677">
    <property type="term" value="F:DNA binding"/>
    <property type="evidence" value="ECO:0007669"/>
    <property type="project" value="UniProtKB-KW"/>
</dbReference>
<dbReference type="PANTHER" id="PTHR46408">
    <property type="entry name" value="BASIC LEUCINE ZIPPER 63"/>
    <property type="match status" value="1"/>
</dbReference>
<keyword evidence="6" id="KW-0539">Nucleus</keyword>
<keyword evidence="10" id="KW-1185">Reference proteome</keyword>
<evidence type="ECO:0000256" key="5">
    <source>
        <dbReference type="ARBA" id="ARBA00023163"/>
    </source>
</evidence>
<dbReference type="Gramene" id="KMT04048">
    <property type="protein sequence ID" value="KMT04048"/>
    <property type="gene ID" value="BVRB_8g186450"/>
</dbReference>
<dbReference type="GO" id="GO:0005634">
    <property type="term" value="C:nucleus"/>
    <property type="evidence" value="ECO:0007669"/>
    <property type="project" value="UniProtKB-SubCell"/>
</dbReference>
<keyword evidence="3" id="KW-0805">Transcription regulation</keyword>
<name>A0A0J8BVW5_BETVV</name>
<keyword evidence="4" id="KW-0238">DNA-binding</keyword>
<proteinExistence type="inferred from homology"/>
<evidence type="ECO:0000256" key="2">
    <source>
        <dbReference type="ARBA" id="ARBA00007163"/>
    </source>
</evidence>
<comment type="similarity">
    <text evidence="2">Belongs to the bZIP family.</text>
</comment>
<protein>
    <recommendedName>
        <fullName evidence="8">Basic leucine-zipper C-terminal domain-containing protein</fullName>
    </recommendedName>
</protein>
<dbReference type="eggNOG" id="ENOG502QS0A">
    <property type="taxonomic scope" value="Eukaryota"/>
</dbReference>
<dbReference type="Proteomes" id="UP000035740">
    <property type="component" value="Chromosome 8"/>
</dbReference>
<organism evidence="9 10">
    <name type="scientific">Beta vulgaris subsp. vulgaris</name>
    <name type="common">Beet</name>
    <dbReference type="NCBI Taxonomy" id="3555"/>
    <lineage>
        <taxon>Eukaryota</taxon>
        <taxon>Viridiplantae</taxon>
        <taxon>Streptophyta</taxon>
        <taxon>Embryophyta</taxon>
        <taxon>Tracheophyta</taxon>
        <taxon>Spermatophyta</taxon>
        <taxon>Magnoliopsida</taxon>
        <taxon>eudicotyledons</taxon>
        <taxon>Gunneridae</taxon>
        <taxon>Pentapetalae</taxon>
        <taxon>Caryophyllales</taxon>
        <taxon>Chenopodiaceae</taxon>
        <taxon>Betoideae</taxon>
        <taxon>Beta</taxon>
    </lineage>
</organism>
<dbReference type="OrthoDB" id="664875at2759"/>
<evidence type="ECO:0000256" key="1">
    <source>
        <dbReference type="ARBA" id="ARBA00004123"/>
    </source>
</evidence>
<evidence type="ECO:0000256" key="4">
    <source>
        <dbReference type="ARBA" id="ARBA00023125"/>
    </source>
</evidence>
<dbReference type="EMBL" id="KQ090159">
    <property type="protein sequence ID" value="KMT04048.1"/>
    <property type="molecule type" value="Genomic_DNA"/>
</dbReference>
<dbReference type="InterPro" id="IPR020983">
    <property type="entry name" value="Basic_leucine-zipper_C"/>
</dbReference>
<feature type="domain" description="Basic leucine-zipper C-terminal" evidence="8">
    <location>
        <begin position="1"/>
        <end position="118"/>
    </location>
</feature>
<dbReference type="OMA" id="ANSRGTH"/>
<dbReference type="Pfam" id="PF12498">
    <property type="entry name" value="bZIP_C"/>
    <property type="match status" value="1"/>
</dbReference>
<evidence type="ECO:0000256" key="6">
    <source>
        <dbReference type="ARBA" id="ARBA00023242"/>
    </source>
</evidence>
<sequence>MAEETVKRVTGMNPLLQAMSEISAMGMSPFGGSPSDSADAAVPVQDEPKQPHFYQPVDNNPLPGPNPRVNSGVKDIPIIDNVLHNAATQVLNGSKMGRTASMQRVASLEHLQKQIRGRVDQGSPHGGAEQ</sequence>
<accession>A0A0J8BVW5</accession>
<evidence type="ECO:0000313" key="9">
    <source>
        <dbReference type="EMBL" id="KMT04048.1"/>
    </source>
</evidence>
<reference evidence="9 10" key="1">
    <citation type="journal article" date="2014" name="Nature">
        <title>The genome of the recently domesticated crop plant sugar beet (Beta vulgaris).</title>
        <authorList>
            <person name="Dohm J.C."/>
            <person name="Minoche A.E."/>
            <person name="Holtgrawe D."/>
            <person name="Capella-Gutierrez S."/>
            <person name="Zakrzewski F."/>
            <person name="Tafer H."/>
            <person name="Rupp O."/>
            <person name="Sorensen T.R."/>
            <person name="Stracke R."/>
            <person name="Reinhardt R."/>
            <person name="Goesmann A."/>
            <person name="Kraft T."/>
            <person name="Schulz B."/>
            <person name="Stadler P.F."/>
            <person name="Schmidt T."/>
            <person name="Gabaldon T."/>
            <person name="Lehrach H."/>
            <person name="Weisshaar B."/>
            <person name="Himmelbauer H."/>
        </authorList>
    </citation>
    <scope>NUCLEOTIDE SEQUENCE [LARGE SCALE GENOMIC DNA]</scope>
    <source>
        <tissue evidence="9">Taproot</tissue>
    </source>
</reference>
<dbReference type="PANTHER" id="PTHR46408:SF10">
    <property type="entry name" value="BASIC LEUCINE ZIPPER 63"/>
    <property type="match status" value="1"/>
</dbReference>
<evidence type="ECO:0000256" key="3">
    <source>
        <dbReference type="ARBA" id="ARBA00023015"/>
    </source>
</evidence>